<evidence type="ECO:0000256" key="4">
    <source>
        <dbReference type="ARBA" id="ARBA00022842"/>
    </source>
</evidence>
<dbReference type="PANTHER" id="PTHR46470">
    <property type="entry name" value="N-ACYLNEURAMINATE-9-PHOSPHATASE"/>
    <property type="match status" value="1"/>
</dbReference>
<evidence type="ECO:0000313" key="6">
    <source>
        <dbReference type="Proteomes" id="UP001519287"/>
    </source>
</evidence>
<dbReference type="PRINTS" id="PR00413">
    <property type="entry name" value="HADHALOGNASE"/>
</dbReference>
<comment type="cofactor">
    <cofactor evidence="1">
        <name>Mg(2+)</name>
        <dbReference type="ChEBI" id="CHEBI:18420"/>
    </cofactor>
</comment>
<gene>
    <name evidence="5" type="ORF">J2Z66_002216</name>
</gene>
<accession>A0ABS4IU29</accession>
<dbReference type="Proteomes" id="UP001519287">
    <property type="component" value="Unassembled WGS sequence"/>
</dbReference>
<dbReference type="InterPro" id="IPR006439">
    <property type="entry name" value="HAD-SF_hydro_IA"/>
</dbReference>
<dbReference type="SFLD" id="SFLDG01129">
    <property type="entry name" value="C1.5:_HAD__Beta-PGM__Phosphata"/>
    <property type="match status" value="1"/>
</dbReference>
<reference evidence="5 6" key="1">
    <citation type="submission" date="2021-03" db="EMBL/GenBank/DDBJ databases">
        <title>Genomic Encyclopedia of Type Strains, Phase IV (KMG-IV): sequencing the most valuable type-strain genomes for metagenomic binning, comparative biology and taxonomic classification.</title>
        <authorList>
            <person name="Goeker M."/>
        </authorList>
    </citation>
    <scope>NUCLEOTIDE SEQUENCE [LARGE SCALE GENOMIC DNA]</scope>
    <source>
        <strain evidence="5 6">DSM 26048</strain>
    </source>
</reference>
<keyword evidence="3 5" id="KW-0378">Hydrolase</keyword>
<dbReference type="InterPro" id="IPR006549">
    <property type="entry name" value="HAD-SF_hydro_IIIA"/>
</dbReference>
<organism evidence="5 6">
    <name type="scientific">Paenibacillus eucommiae</name>
    <dbReference type="NCBI Taxonomy" id="1355755"/>
    <lineage>
        <taxon>Bacteria</taxon>
        <taxon>Bacillati</taxon>
        <taxon>Bacillota</taxon>
        <taxon>Bacilli</taxon>
        <taxon>Bacillales</taxon>
        <taxon>Paenibacillaceae</taxon>
        <taxon>Paenibacillus</taxon>
    </lineage>
</organism>
<evidence type="ECO:0000256" key="2">
    <source>
        <dbReference type="ARBA" id="ARBA00022723"/>
    </source>
</evidence>
<dbReference type="SFLD" id="SFLDS00003">
    <property type="entry name" value="Haloacid_Dehalogenase"/>
    <property type="match status" value="1"/>
</dbReference>
<proteinExistence type="predicted"/>
<dbReference type="InterPro" id="IPR036412">
    <property type="entry name" value="HAD-like_sf"/>
</dbReference>
<protein>
    <submittedName>
        <fullName evidence="5">Hydrolase of the HAD superfamily</fullName>
    </submittedName>
</protein>
<dbReference type="NCBIfam" id="TIGR01509">
    <property type="entry name" value="HAD-SF-IA-v3"/>
    <property type="match status" value="1"/>
</dbReference>
<dbReference type="Gene3D" id="3.40.50.1000">
    <property type="entry name" value="HAD superfamily/HAD-like"/>
    <property type="match status" value="1"/>
</dbReference>
<dbReference type="RefSeq" id="WP_209971363.1">
    <property type="nucleotide sequence ID" value="NZ_JAGGLB010000005.1"/>
</dbReference>
<dbReference type="PANTHER" id="PTHR46470:SF2">
    <property type="entry name" value="GLYCERALDEHYDE 3-PHOSPHATE PHOSPHATASE"/>
    <property type="match status" value="1"/>
</dbReference>
<dbReference type="EMBL" id="JAGGLB010000005">
    <property type="protein sequence ID" value="MBP1990610.1"/>
    <property type="molecule type" value="Genomic_DNA"/>
</dbReference>
<keyword evidence="2" id="KW-0479">Metal-binding</keyword>
<dbReference type="InterPro" id="IPR023214">
    <property type="entry name" value="HAD_sf"/>
</dbReference>
<sequence length="220" mass="25618">MIRSVIFDLDGTLLDRNKSLIQFITDQYERLIQEFGHVNKEQYLHRFIELDCRGYVWKDKVYQALIEEFQLQLDWNDLLSDYKSGFSSFATPFPNTIELLEILQQQGYKLGMITNGFGDFQASNIAALGIADYFEVILISEFEKLRKPDPAIFLRAAEMLNSSVEQCVYVGDHPTNDVLASKHAGMKGIWKEDTYYEQNFECDGVIRELLELEDMLLQWN</sequence>
<evidence type="ECO:0000256" key="3">
    <source>
        <dbReference type="ARBA" id="ARBA00022801"/>
    </source>
</evidence>
<comment type="caution">
    <text evidence="5">The sequence shown here is derived from an EMBL/GenBank/DDBJ whole genome shotgun (WGS) entry which is preliminary data.</text>
</comment>
<keyword evidence="6" id="KW-1185">Reference proteome</keyword>
<dbReference type="NCBIfam" id="TIGR01662">
    <property type="entry name" value="HAD-SF-IIIA"/>
    <property type="match status" value="1"/>
</dbReference>
<evidence type="ECO:0000313" key="5">
    <source>
        <dbReference type="EMBL" id="MBP1990610.1"/>
    </source>
</evidence>
<name>A0ABS4IU29_9BACL</name>
<dbReference type="InterPro" id="IPR051400">
    <property type="entry name" value="HAD-like_hydrolase"/>
</dbReference>
<dbReference type="NCBIfam" id="TIGR01549">
    <property type="entry name" value="HAD-SF-IA-v1"/>
    <property type="match status" value="1"/>
</dbReference>
<dbReference type="Pfam" id="PF13419">
    <property type="entry name" value="HAD_2"/>
    <property type="match status" value="1"/>
</dbReference>
<dbReference type="Gene3D" id="1.10.150.520">
    <property type="match status" value="1"/>
</dbReference>
<dbReference type="GO" id="GO:0016787">
    <property type="term" value="F:hydrolase activity"/>
    <property type="evidence" value="ECO:0007669"/>
    <property type="project" value="UniProtKB-KW"/>
</dbReference>
<dbReference type="InterPro" id="IPR041492">
    <property type="entry name" value="HAD_2"/>
</dbReference>
<keyword evidence="4" id="KW-0460">Magnesium</keyword>
<dbReference type="SUPFAM" id="SSF56784">
    <property type="entry name" value="HAD-like"/>
    <property type="match status" value="1"/>
</dbReference>
<evidence type="ECO:0000256" key="1">
    <source>
        <dbReference type="ARBA" id="ARBA00001946"/>
    </source>
</evidence>